<feature type="compositionally biased region" description="Low complexity" evidence="1">
    <location>
        <begin position="57"/>
        <end position="72"/>
    </location>
</feature>
<reference evidence="3" key="1">
    <citation type="journal article" date="2017" name="Appl. Environ. Microbiol.">
        <title>Staphylococcus edaphicus sp. nov., isolated in Antarctica, harbours mecC gene and genomic islands with suspected role in adaptation to extreme environment.</title>
        <authorList>
            <person name="Pantucek R."/>
            <person name="Sedlacek I."/>
            <person name="Indrakova A."/>
            <person name="Vrbovska V."/>
            <person name="Maslanova I."/>
            <person name="Kovarovic V."/>
            <person name="Svec P."/>
            <person name="Kralova S."/>
            <person name="Kristofova L."/>
            <person name="Keklakova J."/>
            <person name="Petras P."/>
            <person name="Doskar J."/>
        </authorList>
    </citation>
    <scope>NUCLEOTIDE SEQUENCE</scope>
    <source>
        <strain evidence="3">CCM 8730</strain>
    </source>
</reference>
<evidence type="ECO:0000313" key="6">
    <source>
        <dbReference type="Proteomes" id="UP001056588"/>
    </source>
</evidence>
<feature type="compositionally biased region" description="Polar residues" evidence="1">
    <location>
        <begin position="73"/>
        <end position="89"/>
    </location>
</feature>
<evidence type="ECO:0000256" key="2">
    <source>
        <dbReference type="SAM" id="Phobius"/>
    </source>
</evidence>
<dbReference type="AlphaFoldDB" id="A0A2C6WPG0"/>
<gene>
    <name evidence="3" type="ORF">BTJ66_07235</name>
    <name evidence="4" type="ORF">MNY58_01910</name>
</gene>
<dbReference type="Proteomes" id="UP001056588">
    <property type="component" value="Chromosome"/>
</dbReference>
<evidence type="ECO:0000256" key="1">
    <source>
        <dbReference type="SAM" id="MobiDB-lite"/>
    </source>
</evidence>
<feature type="transmembrane region" description="Helical" evidence="2">
    <location>
        <begin position="7"/>
        <end position="32"/>
    </location>
</feature>
<name>A0A2C6WPG0_9STAP</name>
<sequence>MSKSVKLVVSIYLAVVAIICCSYLIMILVGSFQGNDMRGSVLDTDNTKNIENVDYINNTSKTSESNTSTSDSIPKNSQSSIETTQNKLSSIQDTHLHTWSLDNSFSKSHV</sequence>
<evidence type="ECO:0000313" key="5">
    <source>
        <dbReference type="Proteomes" id="UP000223828"/>
    </source>
</evidence>
<dbReference type="EMBL" id="MRZN01000009">
    <property type="protein sequence ID" value="PHK49684.1"/>
    <property type="molecule type" value="Genomic_DNA"/>
</dbReference>
<keyword evidence="6" id="KW-1185">Reference proteome</keyword>
<feature type="region of interest" description="Disordered" evidence="1">
    <location>
        <begin position="55"/>
        <end position="89"/>
    </location>
</feature>
<reference evidence="4" key="4">
    <citation type="submission" date="2022-03" db="EMBL/GenBank/DDBJ databases">
        <title>Complete Genome Sequence of Staphylococcus edaphicus strain CCM 8731.</title>
        <authorList>
            <person name="Rimmer C.O."/>
            <person name="Thomas J.C."/>
        </authorList>
    </citation>
    <scope>NUCLEOTIDE SEQUENCE</scope>
    <source>
        <strain evidence="4">CCM 8731</strain>
    </source>
</reference>
<protein>
    <submittedName>
        <fullName evidence="3">Uncharacterized protein</fullName>
    </submittedName>
</protein>
<proteinExistence type="predicted"/>
<keyword evidence="2" id="KW-1133">Transmembrane helix</keyword>
<organism evidence="3 5">
    <name type="scientific">Staphylococcus edaphicus</name>
    <dbReference type="NCBI Taxonomy" id="1955013"/>
    <lineage>
        <taxon>Bacteria</taxon>
        <taxon>Bacillati</taxon>
        <taxon>Bacillota</taxon>
        <taxon>Bacilli</taxon>
        <taxon>Bacillales</taxon>
        <taxon>Staphylococcaceae</taxon>
        <taxon>Staphylococcus</taxon>
    </lineage>
</organism>
<dbReference type="Proteomes" id="UP000223828">
    <property type="component" value="Unassembled WGS sequence"/>
</dbReference>
<dbReference type="RefSeq" id="WP_099090296.1">
    <property type="nucleotide sequence ID" value="NZ_CP093217.1"/>
</dbReference>
<keyword evidence="2" id="KW-0472">Membrane</keyword>
<reference evidence="3" key="3">
    <citation type="submission" date="2017-10" db="EMBL/GenBank/DDBJ databases">
        <authorList>
            <person name="Vrbovska V."/>
            <person name="Kovarovic V."/>
            <person name="Indrakova A."/>
        </authorList>
    </citation>
    <scope>NUCLEOTIDE SEQUENCE</scope>
    <source>
        <strain evidence="3">CCM 8730</strain>
    </source>
</reference>
<reference evidence="5" key="2">
    <citation type="submission" date="2017-10" db="EMBL/GenBank/DDBJ databases">
        <title>Staphylococcus edaphicus sp. nov., isolated in Antarctica, harbouring mecC gene and genomic islands essential in adaptation to extreme environment.</title>
        <authorList>
            <person name="Pantucek R."/>
            <person name="Sedlacek I."/>
            <person name="Indrakova A."/>
            <person name="Vrbovska V."/>
            <person name="Maslanova I."/>
            <person name="Kovarovic V."/>
            <person name="Svec P."/>
            <person name="Kralova S."/>
            <person name="Kristofova L."/>
            <person name="Keklakova J."/>
            <person name="Petras P."/>
            <person name="Doskar J."/>
        </authorList>
    </citation>
    <scope>NUCLEOTIDE SEQUENCE [LARGE SCALE GENOMIC DNA]</scope>
    <source>
        <strain evidence="5">CCM 5085</strain>
    </source>
</reference>
<evidence type="ECO:0000313" key="3">
    <source>
        <dbReference type="EMBL" id="PHK49684.1"/>
    </source>
</evidence>
<dbReference type="EMBL" id="CP093217">
    <property type="protein sequence ID" value="UQW81895.1"/>
    <property type="molecule type" value="Genomic_DNA"/>
</dbReference>
<evidence type="ECO:0000313" key="4">
    <source>
        <dbReference type="EMBL" id="UQW81895.1"/>
    </source>
</evidence>
<keyword evidence="2" id="KW-0812">Transmembrane</keyword>
<accession>A0A2C6WPG0</accession>
<dbReference type="OrthoDB" id="2406251at2"/>